<accession>A0ACC3A3Z3</accession>
<proteinExistence type="predicted"/>
<sequence>MRGINIWSQKGGLGSLVVLREPRNEPEYHLHFRCEDCGVVVWIRTSVPRRNALHFQVNTSRRAHPPSDDMTQEAFEALSNDLTTLMDLRYAVGCPECHTVYSLATCPDTENSIHGSVVKSPETWEMQPEMMWYVPSEIAWVLSKRAGVHAFSMKTGDNVGFSSLREREPSFRYRALRWAKRRYEGARMLYKSETQSTWKTWLTQTFPDSEDIPLFDDEDGEPASILNDCDYDDDLQEF</sequence>
<dbReference type="EMBL" id="JAPDRQ010000113">
    <property type="protein sequence ID" value="KAJ9654724.1"/>
    <property type="molecule type" value="Genomic_DNA"/>
</dbReference>
<comment type="caution">
    <text evidence="1">The sequence shown here is derived from an EMBL/GenBank/DDBJ whole genome shotgun (WGS) entry which is preliminary data.</text>
</comment>
<evidence type="ECO:0000313" key="1">
    <source>
        <dbReference type="EMBL" id="KAJ9654724.1"/>
    </source>
</evidence>
<name>A0ACC3A3Z3_9EURO</name>
<keyword evidence="2" id="KW-1185">Reference proteome</keyword>
<gene>
    <name evidence="1" type="ORF">H2198_006242</name>
</gene>
<protein>
    <submittedName>
        <fullName evidence="1">Uncharacterized protein</fullName>
    </submittedName>
</protein>
<evidence type="ECO:0000313" key="2">
    <source>
        <dbReference type="Proteomes" id="UP001172386"/>
    </source>
</evidence>
<dbReference type="Proteomes" id="UP001172386">
    <property type="component" value="Unassembled WGS sequence"/>
</dbReference>
<reference evidence="1" key="1">
    <citation type="submission" date="2022-10" db="EMBL/GenBank/DDBJ databases">
        <title>Culturing micro-colonial fungi from biological soil crusts in the Mojave desert and describing Neophaeococcomyces mojavensis, and introducing the new genera and species Taxawa tesnikishii.</title>
        <authorList>
            <person name="Kurbessoian T."/>
            <person name="Stajich J.E."/>
        </authorList>
    </citation>
    <scope>NUCLEOTIDE SEQUENCE</scope>
    <source>
        <strain evidence="1">JES_112</strain>
    </source>
</reference>
<organism evidence="1 2">
    <name type="scientific">Neophaeococcomyces mojaviensis</name>
    <dbReference type="NCBI Taxonomy" id="3383035"/>
    <lineage>
        <taxon>Eukaryota</taxon>
        <taxon>Fungi</taxon>
        <taxon>Dikarya</taxon>
        <taxon>Ascomycota</taxon>
        <taxon>Pezizomycotina</taxon>
        <taxon>Eurotiomycetes</taxon>
        <taxon>Chaetothyriomycetidae</taxon>
        <taxon>Chaetothyriales</taxon>
        <taxon>Chaetothyriales incertae sedis</taxon>
        <taxon>Neophaeococcomyces</taxon>
    </lineage>
</organism>